<protein>
    <submittedName>
        <fullName evidence="1">Sugar transferase</fullName>
    </submittedName>
</protein>
<reference evidence="2" key="1">
    <citation type="submission" date="2014-11" db="EMBL/GenBank/DDBJ databases">
        <title>Draft genome sequence of Hydrogenophaga intermedia S1.</title>
        <authorList>
            <person name="Gan H.M."/>
            <person name="Chew T.H."/>
            <person name="Stolz A."/>
        </authorList>
    </citation>
    <scope>NUCLEOTIDE SEQUENCE [LARGE SCALE GENOMIC DNA]</scope>
    <source>
        <strain evidence="2">S1</strain>
    </source>
</reference>
<dbReference type="PANTHER" id="PTHR12526">
    <property type="entry name" value="GLYCOSYLTRANSFERASE"/>
    <property type="match status" value="1"/>
</dbReference>
<proteinExistence type="predicted"/>
<evidence type="ECO:0000313" key="1">
    <source>
        <dbReference type="EMBL" id="CDN88929.1"/>
    </source>
</evidence>
<dbReference type="Gene3D" id="3.40.50.2000">
    <property type="entry name" value="Glycogen Phosphorylase B"/>
    <property type="match status" value="2"/>
</dbReference>
<accession>A0A1L1PMI6</accession>
<dbReference type="SUPFAM" id="SSF53756">
    <property type="entry name" value="UDP-Glycosyltransferase/glycogen phosphorylase"/>
    <property type="match status" value="1"/>
</dbReference>
<dbReference type="PANTHER" id="PTHR12526:SF600">
    <property type="entry name" value="GLYCOSYL TRANSFERASE GROUP 1"/>
    <property type="match status" value="1"/>
</dbReference>
<dbReference type="GO" id="GO:0016757">
    <property type="term" value="F:glycosyltransferase activity"/>
    <property type="evidence" value="ECO:0007669"/>
    <property type="project" value="TreeGrafter"/>
</dbReference>
<dbReference type="NCBIfam" id="TIGR03087">
    <property type="entry name" value="stp1"/>
    <property type="match status" value="1"/>
</dbReference>
<keyword evidence="1" id="KW-0808">Transferase</keyword>
<name>A0A1L1PMI6_HYDIT</name>
<evidence type="ECO:0000313" key="2">
    <source>
        <dbReference type="Proteomes" id="UP000028878"/>
    </source>
</evidence>
<gene>
    <name evidence="1" type="ORF">BN948_03366</name>
</gene>
<dbReference type="InterPro" id="IPR017521">
    <property type="entry name" value="Sugar_tfrase_PEP-CTERM_Stp1"/>
</dbReference>
<dbReference type="EMBL" id="CCAE010000032">
    <property type="protein sequence ID" value="CDN88929.1"/>
    <property type="molecule type" value="Genomic_DNA"/>
</dbReference>
<dbReference type="RefSeq" id="WP_009515726.1">
    <property type="nucleotide sequence ID" value="NZ_CCAE010000032.1"/>
</dbReference>
<organism evidence="1 2">
    <name type="scientific">Hydrogenophaga intermedia</name>
    <dbReference type="NCBI Taxonomy" id="65786"/>
    <lineage>
        <taxon>Bacteria</taxon>
        <taxon>Pseudomonadati</taxon>
        <taxon>Pseudomonadota</taxon>
        <taxon>Betaproteobacteria</taxon>
        <taxon>Burkholderiales</taxon>
        <taxon>Comamonadaceae</taxon>
        <taxon>Hydrogenophaga</taxon>
    </lineage>
</organism>
<dbReference type="AlphaFoldDB" id="A0A1L1PMI6"/>
<dbReference type="CDD" id="cd03801">
    <property type="entry name" value="GT4_PimA-like"/>
    <property type="match status" value="1"/>
</dbReference>
<sequence length="402" mass="45142">MTPLLYLVHRMPYPPDKGDKVRSYHLLRHLQQKHRVFLATFIDDPADEAHLDALRALCPDLYVARLNPRWRKLASARALLTGEAQSLAYYRHAGLRRWVRQVAAEHRPAASVVFSSTMAPYAHELLPQVPMLVDLVDVDSAKWTQYAPAHHWPMSWLYRREGRRLLAHERDMALAARRSFLVTQQEVDLFDSLAPDCRGRVEAAGNGVDAERFRPNPALPSPFAADERAIVFTGAMDYWPNVDAVQWFATEVLPRIREREPRASFWIVGRNPTPAVQALANDAVHVTGTVPQVEPYLQHAAAVAAPLRVARGIQNKILEAMAMGQPVITVSSCAEPIGATAEQGLWRCDEADCFVQGVLAWLADPARRERLGAAAREHVVQNFSWQANLDRLAAWLPTTEST</sequence>
<dbReference type="Proteomes" id="UP000028878">
    <property type="component" value="Unassembled WGS sequence"/>
</dbReference>
<keyword evidence="2" id="KW-1185">Reference proteome</keyword>
<dbReference type="Pfam" id="PF13692">
    <property type="entry name" value="Glyco_trans_1_4"/>
    <property type="match status" value="1"/>
</dbReference>